<dbReference type="EMBL" id="JBHLZP010000013">
    <property type="protein sequence ID" value="MFB9831278.1"/>
    <property type="molecule type" value="Genomic_DNA"/>
</dbReference>
<keyword evidence="2" id="KW-0805">Transcription regulation</keyword>
<dbReference type="PRINTS" id="PR00039">
    <property type="entry name" value="HTHLYSR"/>
</dbReference>
<dbReference type="RefSeq" id="WP_378195046.1">
    <property type="nucleotide sequence ID" value="NZ_JBHLZP010000013.1"/>
</dbReference>
<keyword evidence="4" id="KW-0804">Transcription</keyword>
<dbReference type="Pfam" id="PF03466">
    <property type="entry name" value="LysR_substrate"/>
    <property type="match status" value="1"/>
</dbReference>
<evidence type="ECO:0000259" key="6">
    <source>
        <dbReference type="PROSITE" id="PS50931"/>
    </source>
</evidence>
<evidence type="ECO:0000256" key="3">
    <source>
        <dbReference type="ARBA" id="ARBA00023125"/>
    </source>
</evidence>
<dbReference type="Proteomes" id="UP001589627">
    <property type="component" value="Unassembled WGS sequence"/>
</dbReference>
<reference evidence="7 8" key="1">
    <citation type="submission" date="2024-09" db="EMBL/GenBank/DDBJ databases">
        <authorList>
            <person name="Sun Q."/>
            <person name="Mori K."/>
        </authorList>
    </citation>
    <scope>NUCLEOTIDE SEQUENCE [LARGE SCALE GENOMIC DNA]</scope>
    <source>
        <strain evidence="7 8">TBRC 0563</strain>
    </source>
</reference>
<keyword evidence="8" id="KW-1185">Reference proteome</keyword>
<evidence type="ECO:0000313" key="8">
    <source>
        <dbReference type="Proteomes" id="UP001589627"/>
    </source>
</evidence>
<dbReference type="InterPro" id="IPR036388">
    <property type="entry name" value="WH-like_DNA-bd_sf"/>
</dbReference>
<dbReference type="Pfam" id="PF00126">
    <property type="entry name" value="HTH_1"/>
    <property type="match status" value="1"/>
</dbReference>
<evidence type="ECO:0000256" key="2">
    <source>
        <dbReference type="ARBA" id="ARBA00023015"/>
    </source>
</evidence>
<sequence length="322" mass="35437">MDLRQIEFFVAVAEELNFTRAAELMYVTQSGLSSSIRGLERELNAQLFDRTPRAVALTPAGHAFLPRARRMLHDARAALRELADGSTHGVLSLGCEQCLGDLVDLADLIASFHTRFPAVSIRFEQLGTQAVFDQLLRGELNAAFLAQPGAFVAPLPGRKLDSFEVAREHFELVMRPDHPLASRDEVTWPDLEEHSFVDFGETWTARRIVDSAFTARRLARRVAFTVNDMHILMELVQKGLGVALVPAPLAGKPEAGGLVRRTFREPDLQWVVHFVTTEDSGPPVRLLSEMVFTAETVAATRQDLGAGTSPLEPTEVTQAGSA</sequence>
<keyword evidence="3" id="KW-0238">DNA-binding</keyword>
<proteinExistence type="inferred from homology"/>
<evidence type="ECO:0000313" key="7">
    <source>
        <dbReference type="EMBL" id="MFB9831278.1"/>
    </source>
</evidence>
<gene>
    <name evidence="7" type="ORF">ACFFNX_03650</name>
</gene>
<dbReference type="PROSITE" id="PS50931">
    <property type="entry name" value="HTH_LYSR"/>
    <property type="match status" value="1"/>
</dbReference>
<feature type="domain" description="HTH lysR-type" evidence="6">
    <location>
        <begin position="1"/>
        <end position="58"/>
    </location>
</feature>
<protein>
    <submittedName>
        <fullName evidence="7">LysR family transcriptional regulator</fullName>
    </submittedName>
</protein>
<evidence type="ECO:0000256" key="5">
    <source>
        <dbReference type="SAM" id="MobiDB-lite"/>
    </source>
</evidence>
<dbReference type="InterPro" id="IPR050950">
    <property type="entry name" value="HTH-type_LysR_regulators"/>
</dbReference>
<dbReference type="SUPFAM" id="SSF46785">
    <property type="entry name" value="Winged helix' DNA-binding domain"/>
    <property type="match status" value="1"/>
</dbReference>
<dbReference type="InterPro" id="IPR036390">
    <property type="entry name" value="WH_DNA-bd_sf"/>
</dbReference>
<feature type="region of interest" description="Disordered" evidence="5">
    <location>
        <begin position="303"/>
        <end position="322"/>
    </location>
</feature>
<comment type="similarity">
    <text evidence="1">Belongs to the LysR transcriptional regulatory family.</text>
</comment>
<name>A0ABV5Y8C9_9ACTN</name>
<dbReference type="PANTHER" id="PTHR30419:SF31">
    <property type="entry name" value="BLR3139 PROTEIN"/>
    <property type="match status" value="1"/>
</dbReference>
<evidence type="ECO:0000256" key="4">
    <source>
        <dbReference type="ARBA" id="ARBA00023163"/>
    </source>
</evidence>
<accession>A0ABV5Y8C9</accession>
<evidence type="ECO:0000256" key="1">
    <source>
        <dbReference type="ARBA" id="ARBA00009437"/>
    </source>
</evidence>
<comment type="caution">
    <text evidence="7">The sequence shown here is derived from an EMBL/GenBank/DDBJ whole genome shotgun (WGS) entry which is preliminary data.</text>
</comment>
<dbReference type="InterPro" id="IPR005119">
    <property type="entry name" value="LysR_subst-bd"/>
</dbReference>
<dbReference type="SUPFAM" id="SSF53850">
    <property type="entry name" value="Periplasmic binding protein-like II"/>
    <property type="match status" value="1"/>
</dbReference>
<dbReference type="Gene3D" id="3.40.190.290">
    <property type="match status" value="1"/>
</dbReference>
<dbReference type="PANTHER" id="PTHR30419">
    <property type="entry name" value="HTH-TYPE TRANSCRIPTIONAL REGULATOR YBHD"/>
    <property type="match status" value="1"/>
</dbReference>
<dbReference type="InterPro" id="IPR000847">
    <property type="entry name" value="LysR_HTH_N"/>
</dbReference>
<dbReference type="Gene3D" id="1.10.10.10">
    <property type="entry name" value="Winged helix-like DNA-binding domain superfamily/Winged helix DNA-binding domain"/>
    <property type="match status" value="1"/>
</dbReference>
<organism evidence="7 8">
    <name type="scientific">Actinoallomurus acaciae</name>
    <dbReference type="NCBI Taxonomy" id="502577"/>
    <lineage>
        <taxon>Bacteria</taxon>
        <taxon>Bacillati</taxon>
        <taxon>Actinomycetota</taxon>
        <taxon>Actinomycetes</taxon>
        <taxon>Streptosporangiales</taxon>
        <taxon>Thermomonosporaceae</taxon>
        <taxon>Actinoallomurus</taxon>
    </lineage>
</organism>